<protein>
    <submittedName>
        <fullName evidence="4">Alpha/beta hydrolase</fullName>
    </submittedName>
</protein>
<dbReference type="InterPro" id="IPR050261">
    <property type="entry name" value="FrsA_esterase"/>
</dbReference>
<keyword evidence="1 4" id="KW-0378">Hydrolase</keyword>
<gene>
    <name evidence="4" type="ORF">GCM10017577_09460</name>
</gene>
<organism evidence="4 5">
    <name type="scientific">Pseudonocardia halophobica</name>
    <dbReference type="NCBI Taxonomy" id="29401"/>
    <lineage>
        <taxon>Bacteria</taxon>
        <taxon>Bacillati</taxon>
        <taxon>Actinomycetota</taxon>
        <taxon>Actinomycetes</taxon>
        <taxon>Pseudonocardiales</taxon>
        <taxon>Pseudonocardiaceae</taxon>
        <taxon>Pseudonocardia</taxon>
    </lineage>
</organism>
<reference evidence="4" key="1">
    <citation type="journal article" date="2014" name="Int. J. Syst. Evol. Microbiol.">
        <title>Complete genome sequence of Corynebacterium casei LMG S-19264T (=DSM 44701T), isolated from a smear-ripened cheese.</title>
        <authorList>
            <consortium name="US DOE Joint Genome Institute (JGI-PGF)"/>
            <person name="Walter F."/>
            <person name="Albersmeier A."/>
            <person name="Kalinowski J."/>
            <person name="Ruckert C."/>
        </authorList>
    </citation>
    <scope>NUCLEOTIDE SEQUENCE</scope>
    <source>
        <strain evidence="4">VKM Ac-1069</strain>
    </source>
</reference>
<feature type="domain" description="AB hydrolase-1" evidence="3">
    <location>
        <begin position="48"/>
        <end position="180"/>
    </location>
</feature>
<comment type="caution">
    <text evidence="4">The sequence shown here is derived from an EMBL/GenBank/DDBJ whole genome shotgun (WGS) entry which is preliminary data.</text>
</comment>
<dbReference type="GO" id="GO:0052689">
    <property type="term" value="F:carboxylic ester hydrolase activity"/>
    <property type="evidence" value="ECO:0007669"/>
    <property type="project" value="UniProtKB-ARBA"/>
</dbReference>
<dbReference type="InterPro" id="IPR029058">
    <property type="entry name" value="AB_hydrolase_fold"/>
</dbReference>
<evidence type="ECO:0000256" key="1">
    <source>
        <dbReference type="ARBA" id="ARBA00022801"/>
    </source>
</evidence>
<dbReference type="PANTHER" id="PTHR22946">
    <property type="entry name" value="DIENELACTONE HYDROLASE DOMAIN-CONTAINING PROTEIN-RELATED"/>
    <property type="match status" value="1"/>
</dbReference>
<evidence type="ECO:0000259" key="3">
    <source>
        <dbReference type="Pfam" id="PF00561"/>
    </source>
</evidence>
<sequence length="322" mass="33717">MDRRAVRPDDGTDLVTRTDLTFTSHGSPVAAWRYTADDDGFAGPAGRPCVVMAHGFGATRDAGLEGFAEELAAAGLDALVFDYRGFGASGGDRRQVADVPGQLHDYRAAVAFARGLDGVDPDRIVLWGVSFSGGHVFALAAEDSRIAATVAMTPASDGAAAALAIVKREGVPGALRSTVAGLRDVLSTRLGRGPVLVPLAAMPGELAALNAPGAYEAYTGIAGETWRNEVAARAFLQLPLYRPGRAARRIDGPILVQIADLDQSAPPAAAAAAAARAPRSEVRHYPCDHFDIYPGRPWHAAAVAHQLGFLRRHLAVRDAVTA</sequence>
<proteinExistence type="inferred from homology"/>
<dbReference type="Gene3D" id="1.10.10.800">
    <property type="match status" value="1"/>
</dbReference>
<comment type="similarity">
    <text evidence="2">Belongs to the AB hydrolase superfamily. FUS2 hydrolase family.</text>
</comment>
<keyword evidence="5" id="KW-1185">Reference proteome</keyword>
<dbReference type="Gene3D" id="3.40.50.1820">
    <property type="entry name" value="alpha/beta hydrolase"/>
    <property type="match status" value="1"/>
</dbReference>
<dbReference type="Proteomes" id="UP001143463">
    <property type="component" value="Unassembled WGS sequence"/>
</dbReference>
<reference evidence="4" key="2">
    <citation type="submission" date="2023-01" db="EMBL/GenBank/DDBJ databases">
        <authorList>
            <person name="Sun Q."/>
            <person name="Evtushenko L."/>
        </authorList>
    </citation>
    <scope>NUCLEOTIDE SEQUENCE</scope>
    <source>
        <strain evidence="4">VKM Ac-1069</strain>
    </source>
</reference>
<name>A0A9W6NUT5_9PSEU</name>
<evidence type="ECO:0000313" key="5">
    <source>
        <dbReference type="Proteomes" id="UP001143463"/>
    </source>
</evidence>
<dbReference type="SUPFAM" id="SSF53474">
    <property type="entry name" value="alpha/beta-Hydrolases"/>
    <property type="match status" value="1"/>
</dbReference>
<dbReference type="EMBL" id="BSFQ01000003">
    <property type="protein sequence ID" value="GLL09806.1"/>
    <property type="molecule type" value="Genomic_DNA"/>
</dbReference>
<evidence type="ECO:0000313" key="4">
    <source>
        <dbReference type="EMBL" id="GLL09806.1"/>
    </source>
</evidence>
<dbReference type="InterPro" id="IPR000073">
    <property type="entry name" value="AB_hydrolase_1"/>
</dbReference>
<accession>A0A9W6NUT5</accession>
<evidence type="ECO:0000256" key="2">
    <source>
        <dbReference type="ARBA" id="ARBA00038115"/>
    </source>
</evidence>
<dbReference type="Pfam" id="PF00561">
    <property type="entry name" value="Abhydrolase_1"/>
    <property type="match status" value="1"/>
</dbReference>
<dbReference type="PANTHER" id="PTHR22946:SF9">
    <property type="entry name" value="POLYKETIDE TRANSFERASE AF380"/>
    <property type="match status" value="1"/>
</dbReference>
<dbReference type="AlphaFoldDB" id="A0A9W6NUT5"/>